<evidence type="ECO:0000256" key="3">
    <source>
        <dbReference type="HAMAP-Rule" id="MF_00528"/>
    </source>
</evidence>
<dbReference type="HAMAP" id="MF_00528">
    <property type="entry name" value="Maf"/>
    <property type="match status" value="1"/>
</dbReference>
<comment type="cofactor">
    <cofactor evidence="1 3">
        <name>a divalent metal cation</name>
        <dbReference type="ChEBI" id="CHEBI:60240"/>
    </cofactor>
</comment>
<evidence type="ECO:0000313" key="7">
    <source>
        <dbReference type="Proteomes" id="UP000561726"/>
    </source>
</evidence>
<sequence length="222" mass="22880">MRLILASTSPARLALLRAAGVEPELVSPEVDEDAVTAAANLAAGAPLAPAAVVELLARSKAEAVAALSLAHAADAGASAVSLILGGDSVFVLDGVIYGKPHTVATAHERWQLQRGRTGTLYSGHWLIEVVDGVPGRAVGAVAQAEVSFADDITDAELDAYIGTGEPLYVAGAFTIDSLGAPFITRIEGDPSTVVGLSLPTLRRLVAGLGHHWPDLWNRRGAI</sequence>
<dbReference type="InterPro" id="IPR003697">
    <property type="entry name" value="Maf-like"/>
</dbReference>
<dbReference type="Pfam" id="PF02545">
    <property type="entry name" value="Maf"/>
    <property type="match status" value="1"/>
</dbReference>
<dbReference type="EC" id="3.6.1.9" evidence="3"/>
<dbReference type="OrthoDB" id="3527985at2"/>
<reference evidence="5 7" key="2">
    <citation type="submission" date="2020-08" db="EMBL/GenBank/DDBJ databases">
        <title>Sequencing the genomes of 1000 actinobacteria strains.</title>
        <authorList>
            <person name="Klenk H.-P."/>
        </authorList>
    </citation>
    <scope>NUCLEOTIDE SEQUENCE [LARGE SCALE GENOMIC DNA]</scope>
    <source>
        <strain evidence="5 7">DSM 21065</strain>
    </source>
</reference>
<dbReference type="InterPro" id="IPR029001">
    <property type="entry name" value="ITPase-like_fam"/>
</dbReference>
<evidence type="ECO:0000313" key="5">
    <source>
        <dbReference type="EMBL" id="MBB5642187.1"/>
    </source>
</evidence>
<evidence type="ECO:0000256" key="1">
    <source>
        <dbReference type="ARBA" id="ARBA00001968"/>
    </source>
</evidence>
<dbReference type="SUPFAM" id="SSF52972">
    <property type="entry name" value="ITPase-like"/>
    <property type="match status" value="1"/>
</dbReference>
<dbReference type="RefSeq" id="WP_035836269.1">
    <property type="nucleotide sequence ID" value="NZ_JACHBQ010000001.1"/>
</dbReference>
<dbReference type="GO" id="GO:0005737">
    <property type="term" value="C:cytoplasm"/>
    <property type="evidence" value="ECO:0007669"/>
    <property type="project" value="UniProtKB-SubCell"/>
</dbReference>
<dbReference type="PIRSF" id="PIRSF006305">
    <property type="entry name" value="Maf"/>
    <property type="match status" value="1"/>
</dbReference>
<keyword evidence="2 3" id="KW-0378">Hydrolase</keyword>
<dbReference type="Gene3D" id="3.90.950.10">
    <property type="match status" value="1"/>
</dbReference>
<keyword evidence="6" id="KW-1185">Reference proteome</keyword>
<dbReference type="Proteomes" id="UP000561726">
    <property type="component" value="Unassembled WGS sequence"/>
</dbReference>
<dbReference type="EMBL" id="JPXF01000028">
    <property type="protein sequence ID" value="KGJ77081.1"/>
    <property type="molecule type" value="Genomic_DNA"/>
</dbReference>
<comment type="catalytic activity">
    <reaction evidence="3">
        <text>a ribonucleoside 5'-triphosphate + H2O = a ribonucleoside 5'-phosphate + diphosphate + H(+)</text>
        <dbReference type="Rhea" id="RHEA:23996"/>
        <dbReference type="ChEBI" id="CHEBI:15377"/>
        <dbReference type="ChEBI" id="CHEBI:15378"/>
        <dbReference type="ChEBI" id="CHEBI:33019"/>
        <dbReference type="ChEBI" id="CHEBI:58043"/>
        <dbReference type="ChEBI" id="CHEBI:61557"/>
        <dbReference type="EC" id="3.6.1.9"/>
    </reaction>
</comment>
<accession>A0A099JFW9</accession>
<dbReference type="NCBIfam" id="TIGR00172">
    <property type="entry name" value="maf"/>
    <property type="match status" value="1"/>
</dbReference>
<dbReference type="PANTHER" id="PTHR43213:SF5">
    <property type="entry name" value="BIFUNCTIONAL DTTP_UTP PYROPHOSPHATASE_METHYLTRANSFERASE PROTEIN-RELATED"/>
    <property type="match status" value="1"/>
</dbReference>
<keyword evidence="3" id="KW-0963">Cytoplasm</keyword>
<comment type="function">
    <text evidence="3">Nucleoside triphosphate pyrophosphatase. May have a dual role in cell division arrest and in preventing the incorporation of modified nucleotides into cellular nucleic acids.</text>
</comment>
<comment type="subcellular location">
    <subcellularLocation>
        <location evidence="3">Cytoplasm</location>
    </subcellularLocation>
</comment>
<gene>
    <name evidence="5" type="ORF">BJ997_002735</name>
    <name evidence="4" type="ORF">GY21_08315</name>
</gene>
<comment type="catalytic activity">
    <reaction evidence="3">
        <text>a 2'-deoxyribonucleoside 5'-triphosphate + H2O = a 2'-deoxyribonucleoside 5'-phosphate + diphosphate + H(+)</text>
        <dbReference type="Rhea" id="RHEA:44644"/>
        <dbReference type="ChEBI" id="CHEBI:15377"/>
        <dbReference type="ChEBI" id="CHEBI:15378"/>
        <dbReference type="ChEBI" id="CHEBI:33019"/>
        <dbReference type="ChEBI" id="CHEBI:61560"/>
        <dbReference type="ChEBI" id="CHEBI:65317"/>
        <dbReference type="EC" id="3.6.1.9"/>
    </reaction>
</comment>
<dbReference type="eggNOG" id="COG0424">
    <property type="taxonomic scope" value="Bacteria"/>
</dbReference>
<comment type="caution">
    <text evidence="3">Lacks conserved residue(s) required for the propagation of feature annotation.</text>
</comment>
<dbReference type="GO" id="GO:0047429">
    <property type="term" value="F:nucleoside triphosphate diphosphatase activity"/>
    <property type="evidence" value="ECO:0007669"/>
    <property type="project" value="UniProtKB-EC"/>
</dbReference>
<dbReference type="PANTHER" id="PTHR43213">
    <property type="entry name" value="BIFUNCTIONAL DTTP/UTP PYROPHOSPHATASE/METHYLTRANSFERASE PROTEIN-RELATED"/>
    <property type="match status" value="1"/>
</dbReference>
<feature type="active site" description="Proton acceptor" evidence="3">
    <location>
        <position position="87"/>
    </location>
</feature>
<dbReference type="Proteomes" id="UP000029864">
    <property type="component" value="Unassembled WGS sequence"/>
</dbReference>
<evidence type="ECO:0000256" key="2">
    <source>
        <dbReference type="ARBA" id="ARBA00022801"/>
    </source>
</evidence>
<dbReference type="STRING" id="1001240.GY21_08315"/>
<organism evidence="4 6">
    <name type="scientific">Cryobacterium roopkundense</name>
    <dbReference type="NCBI Taxonomy" id="1001240"/>
    <lineage>
        <taxon>Bacteria</taxon>
        <taxon>Bacillati</taxon>
        <taxon>Actinomycetota</taxon>
        <taxon>Actinomycetes</taxon>
        <taxon>Micrococcales</taxon>
        <taxon>Microbacteriaceae</taxon>
        <taxon>Cryobacterium</taxon>
    </lineage>
</organism>
<comment type="caution">
    <text evidence="4">The sequence shown here is derived from an EMBL/GenBank/DDBJ whole genome shotgun (WGS) entry which is preliminary data.</text>
</comment>
<evidence type="ECO:0000313" key="6">
    <source>
        <dbReference type="Proteomes" id="UP000029864"/>
    </source>
</evidence>
<evidence type="ECO:0000313" key="4">
    <source>
        <dbReference type="EMBL" id="KGJ77081.1"/>
    </source>
</evidence>
<dbReference type="CDD" id="cd00555">
    <property type="entry name" value="Maf"/>
    <property type="match status" value="1"/>
</dbReference>
<dbReference type="EMBL" id="JACHBQ010000001">
    <property type="protein sequence ID" value="MBB5642187.1"/>
    <property type="molecule type" value="Genomic_DNA"/>
</dbReference>
<dbReference type="AlphaFoldDB" id="A0A099JFW9"/>
<protein>
    <recommendedName>
        <fullName evidence="3">Nucleoside triphosphate pyrophosphatase</fullName>
        <ecNumber evidence="3">3.6.1.9</ecNumber>
    </recommendedName>
    <alternativeName>
        <fullName evidence="3">Nucleotide pyrophosphatase</fullName>
        <shortName evidence="3">Nucleotide PPase</shortName>
    </alternativeName>
</protein>
<name>A0A099JFW9_9MICO</name>
<comment type="similarity">
    <text evidence="3">Belongs to the Maf family.</text>
</comment>
<dbReference type="GO" id="GO:0009117">
    <property type="term" value="P:nucleotide metabolic process"/>
    <property type="evidence" value="ECO:0007669"/>
    <property type="project" value="UniProtKB-KW"/>
</dbReference>
<proteinExistence type="inferred from homology"/>
<reference evidence="4 6" key="1">
    <citation type="submission" date="2014-08" db="EMBL/GenBank/DDBJ databases">
        <authorList>
            <person name="Sisinthy S."/>
        </authorList>
    </citation>
    <scope>NUCLEOTIDE SEQUENCE [LARGE SCALE GENOMIC DNA]</scope>
    <source>
        <strain evidence="4 6">RuG17</strain>
    </source>
</reference>
<keyword evidence="3" id="KW-0546">Nucleotide metabolism</keyword>